<protein>
    <recommendedName>
        <fullName evidence="4">Apple domain-containing protein</fullName>
    </recommendedName>
</protein>
<name>A0A6A4HWI4_9AGAR</name>
<reference evidence="2" key="1">
    <citation type="journal article" date="2019" name="Environ. Microbiol.">
        <title>Fungal ecological strategies reflected in gene transcription - a case study of two litter decomposers.</title>
        <authorList>
            <person name="Barbi F."/>
            <person name="Kohler A."/>
            <person name="Barry K."/>
            <person name="Baskaran P."/>
            <person name="Daum C."/>
            <person name="Fauchery L."/>
            <person name="Ihrmark K."/>
            <person name="Kuo A."/>
            <person name="LaButti K."/>
            <person name="Lipzen A."/>
            <person name="Morin E."/>
            <person name="Grigoriev I.V."/>
            <person name="Henrissat B."/>
            <person name="Lindahl B."/>
            <person name="Martin F."/>
        </authorList>
    </citation>
    <scope>NUCLEOTIDE SEQUENCE</scope>
    <source>
        <strain evidence="2">JB14</strain>
    </source>
</reference>
<dbReference type="PROSITE" id="PS51257">
    <property type="entry name" value="PROKAR_LIPOPROTEIN"/>
    <property type="match status" value="1"/>
</dbReference>
<dbReference type="AlphaFoldDB" id="A0A6A4HWI4"/>
<gene>
    <name evidence="2" type="ORF">BT96DRAFT_974193</name>
</gene>
<keyword evidence="3" id="KW-1185">Reference proteome</keyword>
<keyword evidence="1" id="KW-0732">Signal</keyword>
<dbReference type="EMBL" id="ML769433">
    <property type="protein sequence ID" value="KAE9402566.1"/>
    <property type="molecule type" value="Genomic_DNA"/>
</dbReference>
<dbReference type="Proteomes" id="UP000799118">
    <property type="component" value="Unassembled WGS sequence"/>
</dbReference>
<evidence type="ECO:0008006" key="4">
    <source>
        <dbReference type="Google" id="ProtNLM"/>
    </source>
</evidence>
<feature type="chain" id="PRO_5025397863" description="Apple domain-containing protein" evidence="1">
    <location>
        <begin position="19"/>
        <end position="254"/>
    </location>
</feature>
<sequence length="254" mass="27368">MLFKFLLAVSALAAPAFAQSCAEASRFGDLTFSPNPIVLGEPVTFNASFACATELGYAPLYTDYTLVVPPANNTGFQAPIYFARRDAPAGGNDVFTVTFDPNYSQFTTYPDAQYEIILAATHVAESDSYGQTLIQGEVEFAVTINQASRSGYTETFSNLSCATQASDYITYGLVDTVADCETMCTNVSGCTFFNIYYDYNSNPKGNYNGNGTQLTCSLFQDKHTASDATNCGNQPQSNGGVDTIENSCGWYKSS</sequence>
<evidence type="ECO:0000313" key="2">
    <source>
        <dbReference type="EMBL" id="KAE9402566.1"/>
    </source>
</evidence>
<proteinExistence type="predicted"/>
<organism evidence="2 3">
    <name type="scientific">Gymnopus androsaceus JB14</name>
    <dbReference type="NCBI Taxonomy" id="1447944"/>
    <lineage>
        <taxon>Eukaryota</taxon>
        <taxon>Fungi</taxon>
        <taxon>Dikarya</taxon>
        <taxon>Basidiomycota</taxon>
        <taxon>Agaricomycotina</taxon>
        <taxon>Agaricomycetes</taxon>
        <taxon>Agaricomycetidae</taxon>
        <taxon>Agaricales</taxon>
        <taxon>Marasmiineae</taxon>
        <taxon>Omphalotaceae</taxon>
        <taxon>Gymnopus</taxon>
    </lineage>
</organism>
<accession>A0A6A4HWI4</accession>
<feature type="signal peptide" evidence="1">
    <location>
        <begin position="1"/>
        <end position="18"/>
    </location>
</feature>
<evidence type="ECO:0000313" key="3">
    <source>
        <dbReference type="Proteomes" id="UP000799118"/>
    </source>
</evidence>
<dbReference type="OrthoDB" id="3043660at2759"/>
<evidence type="ECO:0000256" key="1">
    <source>
        <dbReference type="SAM" id="SignalP"/>
    </source>
</evidence>